<dbReference type="STRING" id="81985.R0HFT9"/>
<comment type="cofactor">
    <cofactor evidence="1">
        <name>Mg(2+)</name>
        <dbReference type="ChEBI" id="CHEBI:18420"/>
    </cofactor>
</comment>
<dbReference type="PANTHER" id="PTHR10291:SF25">
    <property type="entry name" value="ALKYL TRANSFERASE-RELATED"/>
    <property type="match status" value="1"/>
</dbReference>
<proteinExistence type="inferred from homology"/>
<protein>
    <recommendedName>
        <fullName evidence="6">Alkyl transferase</fullName>
        <ecNumber evidence="6">2.5.1.-</ecNumber>
    </recommendedName>
</protein>
<comment type="similarity">
    <text evidence="4 6">Belongs to the UPP synthase family.</text>
</comment>
<keyword evidence="6" id="KW-1133">Transmembrane helix</keyword>
<keyword evidence="8" id="KW-1185">Reference proteome</keyword>
<accession>R0HFT9</accession>
<dbReference type="GO" id="GO:0016094">
    <property type="term" value="P:polyprenol biosynthetic process"/>
    <property type="evidence" value="ECO:0007669"/>
    <property type="project" value="TreeGrafter"/>
</dbReference>
<evidence type="ECO:0000256" key="5">
    <source>
        <dbReference type="ARBA" id="ARBA00022679"/>
    </source>
</evidence>
<dbReference type="HAMAP" id="MF_01139">
    <property type="entry name" value="ISPT"/>
    <property type="match status" value="1"/>
</dbReference>
<dbReference type="GO" id="GO:0045547">
    <property type="term" value="F:ditrans,polycis-polyprenyl diphosphate synthase [(2E,6E)-farnesyl diphosphate specific] activity"/>
    <property type="evidence" value="ECO:0007669"/>
    <property type="project" value="TreeGrafter"/>
</dbReference>
<dbReference type="UniPathway" id="UPA00378"/>
<dbReference type="InterPro" id="IPR036424">
    <property type="entry name" value="UPP_synth-like_sf"/>
</dbReference>
<dbReference type="PANTHER" id="PTHR10291">
    <property type="entry name" value="DEHYDRODOLICHYL DIPHOSPHATE SYNTHASE FAMILY MEMBER"/>
    <property type="match status" value="1"/>
</dbReference>
<dbReference type="Pfam" id="PF01255">
    <property type="entry name" value="Prenyltransf"/>
    <property type="match status" value="1"/>
</dbReference>
<keyword evidence="6" id="KW-0812">Transmembrane</keyword>
<evidence type="ECO:0000256" key="1">
    <source>
        <dbReference type="ARBA" id="ARBA00001946"/>
    </source>
</evidence>
<keyword evidence="6" id="KW-0472">Membrane</keyword>
<dbReference type="InterPro" id="IPR018520">
    <property type="entry name" value="UPP_synth-like_CS"/>
</dbReference>
<dbReference type="GO" id="GO:0009668">
    <property type="term" value="P:plastid membrane organization"/>
    <property type="evidence" value="ECO:0007669"/>
    <property type="project" value="TreeGrafter"/>
</dbReference>
<keyword evidence="5 6" id="KW-0808">Transferase</keyword>
<feature type="transmembrane region" description="Helical" evidence="6">
    <location>
        <begin position="12"/>
        <end position="32"/>
    </location>
</feature>
<comment type="function">
    <text evidence="2">Catalyzes cis-prenyl chain elongation to produce the polyprenyl backbone of dolichol, a glycosyl carrier-lipid required for the biosynthesis of several classes of glycoprotein.</text>
</comment>
<evidence type="ECO:0000256" key="2">
    <source>
        <dbReference type="ARBA" id="ARBA00002674"/>
    </source>
</evidence>
<sequence>MLSLLSSLPSLLFLFSVPCLFMTSYVCFPLLLPKLLGLIRIKAARNDHGDNEERCDERTYVVREEELQRERMPSHVALILDGNRRWAKRAGLLTSQGHEAGAKRLTEIAELCFEMGIHTVSAFAFSTENWGRDKVEVNCLMSLLQHYLSSNINDFQRKEIRISVIGNKTKIPKSLIQVINEIEEATKGYKNKHLILAIDYSGRFDLTHACKSIVKKSKEGLIREEDVDETLIQRELLTSCTDFPSPDLLIRTSGEQRISNFFLWQLAYTELFFSPVLWPDFDKGKLIEALASYQRRERRFGVQA</sequence>
<dbReference type="Gene3D" id="3.40.1180.10">
    <property type="entry name" value="Decaprenyl diphosphate synthase-like"/>
    <property type="match status" value="1"/>
</dbReference>
<evidence type="ECO:0000256" key="3">
    <source>
        <dbReference type="ARBA" id="ARBA00004922"/>
    </source>
</evidence>
<name>R0HFT9_9BRAS</name>
<comment type="pathway">
    <text evidence="3">Protein modification; protein glycosylation.</text>
</comment>
<evidence type="ECO:0000313" key="8">
    <source>
        <dbReference type="Proteomes" id="UP000029121"/>
    </source>
</evidence>
<dbReference type="GO" id="GO:0009570">
    <property type="term" value="C:chloroplast stroma"/>
    <property type="evidence" value="ECO:0007669"/>
    <property type="project" value="TreeGrafter"/>
</dbReference>
<dbReference type="GO" id="GO:0009409">
    <property type="term" value="P:response to cold"/>
    <property type="evidence" value="ECO:0007669"/>
    <property type="project" value="TreeGrafter"/>
</dbReference>
<dbReference type="EMBL" id="KB870808">
    <property type="protein sequence ID" value="EOA28499.1"/>
    <property type="molecule type" value="Genomic_DNA"/>
</dbReference>
<dbReference type="eggNOG" id="KOG1602">
    <property type="taxonomic scope" value="Eukaryota"/>
</dbReference>
<reference evidence="8" key="1">
    <citation type="journal article" date="2013" name="Nat. Genet.">
        <title>The Capsella rubella genome and the genomic consequences of rapid mating system evolution.</title>
        <authorList>
            <person name="Slotte T."/>
            <person name="Hazzouri K.M."/>
            <person name="Agren J.A."/>
            <person name="Koenig D."/>
            <person name="Maumus F."/>
            <person name="Guo Y.L."/>
            <person name="Steige K."/>
            <person name="Platts A.E."/>
            <person name="Escobar J.S."/>
            <person name="Newman L.K."/>
            <person name="Wang W."/>
            <person name="Mandakova T."/>
            <person name="Vello E."/>
            <person name="Smith L.M."/>
            <person name="Henz S.R."/>
            <person name="Steffen J."/>
            <person name="Takuno S."/>
            <person name="Brandvain Y."/>
            <person name="Coop G."/>
            <person name="Andolfatto P."/>
            <person name="Hu T.T."/>
            <person name="Blanchette M."/>
            <person name="Clark R.M."/>
            <person name="Quesneville H."/>
            <person name="Nordborg M."/>
            <person name="Gaut B.S."/>
            <person name="Lysak M.A."/>
            <person name="Jenkins J."/>
            <person name="Grimwood J."/>
            <person name="Chapman J."/>
            <person name="Prochnik S."/>
            <person name="Shu S."/>
            <person name="Rokhsar D."/>
            <person name="Schmutz J."/>
            <person name="Weigel D."/>
            <person name="Wright S.I."/>
        </authorList>
    </citation>
    <scope>NUCLEOTIDE SEQUENCE [LARGE SCALE GENOMIC DNA]</scope>
    <source>
        <strain evidence="8">cv. Monte Gargano</strain>
    </source>
</reference>
<dbReference type="Proteomes" id="UP000029121">
    <property type="component" value="Unassembled WGS sequence"/>
</dbReference>
<dbReference type="PROSITE" id="PS01066">
    <property type="entry name" value="UPP_SYNTHASE"/>
    <property type="match status" value="1"/>
</dbReference>
<dbReference type="CDD" id="cd00475">
    <property type="entry name" value="Cis_IPPS"/>
    <property type="match status" value="1"/>
</dbReference>
<dbReference type="FunFam" id="3.40.1180.10:FF:000001">
    <property type="entry name" value="(2E,6E)-farnesyl-diphosphate-specific ditrans,polycis-undecaprenyl-diphosphate synthase"/>
    <property type="match status" value="1"/>
</dbReference>
<evidence type="ECO:0000313" key="7">
    <source>
        <dbReference type="EMBL" id="EOA28499.1"/>
    </source>
</evidence>
<dbReference type="NCBIfam" id="TIGR00055">
    <property type="entry name" value="uppS"/>
    <property type="match status" value="1"/>
</dbReference>
<dbReference type="SUPFAM" id="SSF64005">
    <property type="entry name" value="Undecaprenyl diphosphate synthase"/>
    <property type="match status" value="1"/>
</dbReference>
<dbReference type="AlphaFoldDB" id="R0HFT9"/>
<dbReference type="EC" id="2.5.1.-" evidence="6"/>
<dbReference type="InterPro" id="IPR001441">
    <property type="entry name" value="UPP_synth-like"/>
</dbReference>
<gene>
    <name evidence="7" type="ORF">CARUB_v10024712mg</name>
</gene>
<evidence type="ECO:0000256" key="4">
    <source>
        <dbReference type="ARBA" id="ARBA00005432"/>
    </source>
</evidence>
<evidence type="ECO:0000256" key="6">
    <source>
        <dbReference type="RuleBase" id="RU363018"/>
    </source>
</evidence>
<organism evidence="7 8">
    <name type="scientific">Capsella rubella</name>
    <dbReference type="NCBI Taxonomy" id="81985"/>
    <lineage>
        <taxon>Eukaryota</taxon>
        <taxon>Viridiplantae</taxon>
        <taxon>Streptophyta</taxon>
        <taxon>Embryophyta</taxon>
        <taxon>Tracheophyta</taxon>
        <taxon>Spermatophyta</taxon>
        <taxon>Magnoliopsida</taxon>
        <taxon>eudicotyledons</taxon>
        <taxon>Gunneridae</taxon>
        <taxon>Pentapetalae</taxon>
        <taxon>rosids</taxon>
        <taxon>malvids</taxon>
        <taxon>Brassicales</taxon>
        <taxon>Brassicaceae</taxon>
        <taxon>Camelineae</taxon>
        <taxon>Capsella</taxon>
    </lineage>
</organism>